<sequence length="460" mass="52619">MSLCLIASDLLCLFAANWLSITIRFTLTGKNIPAIYSEISLLMCMGVLIYFMTGLYNHHVSAVEELRRLSLSTSIYFMCLATFLFIIKQSESVSRGALILSWVLCMVSIPVMRELVRMVGVKFGIWGEPVVIFGNGRLGNEVAEFLRAHPKMGYIPVAVVDRRKTDRTAVKNRVLHDNDVLSGGKLRSDCFDGIKTAFLVVPETSQNVHTRLVEEQAMQFERLIMVTSSQVTSSLCIQPLDIGGILGLEVGHNLLNKSQMHTKRLMDLCFILISLPVTLPLFGLIALLIKLDSEGPVFYQQDRIGYEGRHFKMWKFRSMHRDADVMLKDYLEKNPDLRAEWEATYKLKNDPRITRVGKFLRKFSLDEFPQLINVFQGEMGLVGPRPIVNGEILYYNRRFELYKHVVPGMTGMWQVSGRSDTSYESRVSLDEYYVRNWSIWLDMHILIRTAFVVIRGKGSY</sequence>
<evidence type="ECO:0000256" key="1">
    <source>
        <dbReference type="ARBA" id="ARBA00004141"/>
    </source>
</evidence>
<comment type="similarity">
    <text evidence="3">Belongs to the bacterial sugar transferase family.</text>
</comment>
<protein>
    <recommendedName>
        <fullName evidence="10">Bacterial sugar transferase domain-containing protein</fullName>
    </recommendedName>
</protein>
<comment type="caution">
    <text evidence="11">The sequence shown here is derived from an EMBL/GenBank/DDBJ whole genome shotgun (WGS) entry which is preliminary data.</text>
</comment>
<dbReference type="Proteomes" id="UP000050430">
    <property type="component" value="Unassembled WGS sequence"/>
</dbReference>
<name>A0A0P6XPY3_9CHLR</name>
<evidence type="ECO:0000256" key="9">
    <source>
        <dbReference type="SAM" id="Phobius"/>
    </source>
</evidence>
<proteinExistence type="inferred from homology"/>
<feature type="transmembrane region" description="Helical" evidence="9">
    <location>
        <begin position="69"/>
        <end position="87"/>
    </location>
</feature>
<evidence type="ECO:0000256" key="5">
    <source>
        <dbReference type="ARBA" id="ARBA00022679"/>
    </source>
</evidence>
<dbReference type="PANTHER" id="PTHR30576:SF4">
    <property type="entry name" value="UNDECAPRENYL-PHOSPHATE GALACTOSE PHOSPHOTRANSFERASE"/>
    <property type="match status" value="1"/>
</dbReference>
<dbReference type="NCBIfam" id="TIGR03022">
    <property type="entry name" value="WbaP_sugtrans"/>
    <property type="match status" value="1"/>
</dbReference>
<keyword evidence="7 9" id="KW-1133">Transmembrane helix</keyword>
<dbReference type="STRING" id="229920.ADM99_11360"/>
<dbReference type="AlphaFoldDB" id="A0A0P6XPY3"/>
<evidence type="ECO:0000256" key="8">
    <source>
        <dbReference type="ARBA" id="ARBA00023136"/>
    </source>
</evidence>
<dbReference type="GO" id="GO:0005886">
    <property type="term" value="C:plasma membrane"/>
    <property type="evidence" value="ECO:0007669"/>
    <property type="project" value="UniProtKB-SubCell"/>
</dbReference>
<accession>A0A0P6XPY3</accession>
<feature type="domain" description="Bacterial sugar transferase" evidence="10">
    <location>
        <begin position="263"/>
        <end position="454"/>
    </location>
</feature>
<evidence type="ECO:0000259" key="10">
    <source>
        <dbReference type="Pfam" id="PF02397"/>
    </source>
</evidence>
<dbReference type="InterPro" id="IPR017475">
    <property type="entry name" value="EPS_sugar_tfrase"/>
</dbReference>
<gene>
    <name evidence="11" type="ORF">ADM99_11360</name>
</gene>
<dbReference type="InterPro" id="IPR003362">
    <property type="entry name" value="Bact_transf"/>
</dbReference>
<dbReference type="GO" id="GO:0016780">
    <property type="term" value="F:phosphotransferase activity, for other substituted phosphate groups"/>
    <property type="evidence" value="ECO:0007669"/>
    <property type="project" value="TreeGrafter"/>
</dbReference>
<feature type="transmembrane region" description="Helical" evidence="9">
    <location>
        <begin position="265"/>
        <end position="289"/>
    </location>
</feature>
<dbReference type="PATRIC" id="fig|229920.5.peg.3477"/>
<reference evidence="11 12" key="1">
    <citation type="submission" date="2015-07" db="EMBL/GenBank/DDBJ databases">
        <title>Genome sequence of Leptolinea tardivitalis DSM 16556.</title>
        <authorList>
            <person name="Hemp J."/>
            <person name="Ward L.M."/>
            <person name="Pace L.A."/>
            <person name="Fischer W.W."/>
        </authorList>
    </citation>
    <scope>NUCLEOTIDE SEQUENCE [LARGE SCALE GENOMIC DNA]</scope>
    <source>
        <strain evidence="11 12">YMTK-2</strain>
    </source>
</reference>
<evidence type="ECO:0000256" key="7">
    <source>
        <dbReference type="ARBA" id="ARBA00022989"/>
    </source>
</evidence>
<dbReference type="Pfam" id="PF13727">
    <property type="entry name" value="CoA_binding_3"/>
    <property type="match status" value="1"/>
</dbReference>
<evidence type="ECO:0000256" key="4">
    <source>
        <dbReference type="ARBA" id="ARBA00022475"/>
    </source>
</evidence>
<keyword evidence="8 9" id="KW-0472">Membrane</keyword>
<evidence type="ECO:0000313" key="12">
    <source>
        <dbReference type="Proteomes" id="UP000050430"/>
    </source>
</evidence>
<dbReference type="EMBL" id="LGCK01000011">
    <property type="protein sequence ID" value="KPL71344.1"/>
    <property type="molecule type" value="Genomic_DNA"/>
</dbReference>
<organism evidence="11 12">
    <name type="scientific">Leptolinea tardivitalis</name>
    <dbReference type="NCBI Taxonomy" id="229920"/>
    <lineage>
        <taxon>Bacteria</taxon>
        <taxon>Bacillati</taxon>
        <taxon>Chloroflexota</taxon>
        <taxon>Anaerolineae</taxon>
        <taxon>Anaerolineales</taxon>
        <taxon>Anaerolineaceae</taxon>
        <taxon>Leptolinea</taxon>
    </lineage>
</organism>
<feature type="transmembrane region" description="Helical" evidence="9">
    <location>
        <begin position="35"/>
        <end position="57"/>
    </location>
</feature>
<dbReference type="InterPro" id="IPR017472">
    <property type="entry name" value="Undecaprenyl-P_galact_Ptfrase"/>
</dbReference>
<evidence type="ECO:0000256" key="3">
    <source>
        <dbReference type="ARBA" id="ARBA00006464"/>
    </source>
</evidence>
<keyword evidence="5" id="KW-0808">Transferase</keyword>
<evidence type="ECO:0000256" key="2">
    <source>
        <dbReference type="ARBA" id="ARBA00004236"/>
    </source>
</evidence>
<keyword evidence="12" id="KW-1185">Reference proteome</keyword>
<comment type="subcellular location">
    <subcellularLocation>
        <location evidence="2">Cell membrane</location>
    </subcellularLocation>
    <subcellularLocation>
        <location evidence="1">Membrane</location>
        <topology evidence="1">Multi-pass membrane protein</topology>
    </subcellularLocation>
</comment>
<dbReference type="GO" id="GO:0000271">
    <property type="term" value="P:polysaccharide biosynthetic process"/>
    <property type="evidence" value="ECO:0007669"/>
    <property type="project" value="InterPro"/>
</dbReference>
<dbReference type="Pfam" id="PF02397">
    <property type="entry name" value="Bac_transf"/>
    <property type="match status" value="1"/>
</dbReference>
<keyword evidence="6 9" id="KW-0812">Transmembrane</keyword>
<evidence type="ECO:0000256" key="6">
    <source>
        <dbReference type="ARBA" id="ARBA00022692"/>
    </source>
</evidence>
<dbReference type="NCBIfam" id="TIGR03025">
    <property type="entry name" value="EPS_sugtrans"/>
    <property type="match status" value="1"/>
</dbReference>
<dbReference type="PANTHER" id="PTHR30576">
    <property type="entry name" value="COLANIC BIOSYNTHESIS UDP-GLUCOSE LIPID CARRIER TRANSFERASE"/>
    <property type="match status" value="1"/>
</dbReference>
<evidence type="ECO:0000313" key="11">
    <source>
        <dbReference type="EMBL" id="KPL71344.1"/>
    </source>
</evidence>
<keyword evidence="4" id="KW-1003">Cell membrane</keyword>